<evidence type="ECO:0000313" key="1">
    <source>
        <dbReference type="EMBL" id="ULT92667.1"/>
    </source>
</evidence>
<dbReference type="Proteomes" id="UP000827892">
    <property type="component" value="Chromosome V"/>
</dbReference>
<accession>A0AAE9D507</accession>
<proteinExistence type="predicted"/>
<organism evidence="1 2">
    <name type="scientific">Caenorhabditis briggsae</name>
    <dbReference type="NCBI Taxonomy" id="6238"/>
    <lineage>
        <taxon>Eukaryota</taxon>
        <taxon>Metazoa</taxon>
        <taxon>Ecdysozoa</taxon>
        <taxon>Nematoda</taxon>
        <taxon>Chromadorea</taxon>
        <taxon>Rhabditida</taxon>
        <taxon>Rhabditina</taxon>
        <taxon>Rhabditomorpha</taxon>
        <taxon>Rhabditoidea</taxon>
        <taxon>Rhabditidae</taxon>
        <taxon>Peloderinae</taxon>
        <taxon>Caenorhabditis</taxon>
    </lineage>
</organism>
<dbReference type="EMBL" id="CP090895">
    <property type="protein sequence ID" value="ULT92667.1"/>
    <property type="molecule type" value="Genomic_DNA"/>
</dbReference>
<evidence type="ECO:0000313" key="2">
    <source>
        <dbReference type="Proteomes" id="UP000827892"/>
    </source>
</evidence>
<sequence>MPLFYLHSYYFGTSMGPSDTVSSIISSHQVIAPLAEIPRSETSVEESEASEFEVVQEAVDSDEHYSSEEELEDSGVDDVQWRSEMREEVEKKEKKAKIRILKILALHVLLIAALTSNEWIGIYFKPPLSRIAFQQLQHELNKDGDVFLEALKIGSALKKFNQLDFHEQLCNKPWTPLPSKFEGVQEYLEFIGRNGTAYEEVMYLSTLEFASSFRPATFFRMTHSSGGGFWKNELVQASFDHSGEGSTCSIENGLLTVRQFYEGPSGEQKKQYTRIYYLKTSDLIRSVDSLSY</sequence>
<name>A0AAE9D507_CAEBR</name>
<protein>
    <submittedName>
        <fullName evidence="1">Uncharacterized protein</fullName>
    </submittedName>
</protein>
<reference evidence="1 2" key="1">
    <citation type="submission" date="2022-02" db="EMBL/GenBank/DDBJ databases">
        <title>Chromosome-level reference genomes for two strains of Caenorhabditis briggsae: an improved platform for comparative genomics.</title>
        <authorList>
            <person name="Stevens L."/>
            <person name="Andersen E.C."/>
        </authorList>
    </citation>
    <scope>NUCLEOTIDE SEQUENCE [LARGE SCALE GENOMIC DNA]</scope>
    <source>
        <strain evidence="1">QX1410_ONT</strain>
        <tissue evidence="1">Whole-organism</tissue>
    </source>
</reference>
<dbReference type="AlphaFoldDB" id="A0AAE9D507"/>
<gene>
    <name evidence="1" type="ORF">L3Y34_010037</name>
</gene>